<dbReference type="EMBL" id="JARPOI010000009">
    <property type="protein sequence ID" value="KAJ9172317.1"/>
    <property type="molecule type" value="Genomic_DNA"/>
</dbReference>
<evidence type="ECO:0000313" key="3">
    <source>
        <dbReference type="EMBL" id="KAJ9172317.1"/>
    </source>
</evidence>
<evidence type="ECO:0000256" key="1">
    <source>
        <dbReference type="SAM" id="MobiDB-lite"/>
    </source>
</evidence>
<dbReference type="Pfam" id="PF14244">
    <property type="entry name" value="Retrotran_gag_3"/>
    <property type="match status" value="1"/>
</dbReference>
<proteinExistence type="predicted"/>
<sequence>MEEDAQSGVQTNGNLTGDPYILQNSDHPGMTLVSFPLTGLNYLSWSRSTVIALRAKDKRGFINGKYPKPDVDSPTFEKWQRVDSMRFGESNGPLLYQIKKDICSLSQGNQSMMLYLRK</sequence>
<protein>
    <recommendedName>
        <fullName evidence="2">Retrotransposon Copia-like N-terminal domain-containing protein</fullName>
    </recommendedName>
</protein>
<reference evidence="3" key="1">
    <citation type="journal article" date="2023" name="Plant Biotechnol. J.">
        <title>Chromosome-level wild Hevea brasiliensis genome provides new tools for genomic-assisted breeding and valuable loci to elevate rubber yield.</title>
        <authorList>
            <person name="Cheng H."/>
            <person name="Song X."/>
            <person name="Hu Y."/>
            <person name="Wu T."/>
            <person name="Yang Q."/>
            <person name="An Z."/>
            <person name="Feng S."/>
            <person name="Deng Z."/>
            <person name="Wu W."/>
            <person name="Zeng X."/>
            <person name="Tu M."/>
            <person name="Wang X."/>
            <person name="Huang H."/>
        </authorList>
    </citation>
    <scope>NUCLEOTIDE SEQUENCE</scope>
    <source>
        <strain evidence="3">MT/VB/25A 57/8</strain>
    </source>
</reference>
<comment type="caution">
    <text evidence="3">The sequence shown here is derived from an EMBL/GenBank/DDBJ whole genome shotgun (WGS) entry which is preliminary data.</text>
</comment>
<feature type="region of interest" description="Disordered" evidence="1">
    <location>
        <begin position="1"/>
        <end position="22"/>
    </location>
</feature>
<organism evidence="3 4">
    <name type="scientific">Hevea brasiliensis</name>
    <name type="common">Para rubber tree</name>
    <name type="synonym">Siphonia brasiliensis</name>
    <dbReference type="NCBI Taxonomy" id="3981"/>
    <lineage>
        <taxon>Eukaryota</taxon>
        <taxon>Viridiplantae</taxon>
        <taxon>Streptophyta</taxon>
        <taxon>Embryophyta</taxon>
        <taxon>Tracheophyta</taxon>
        <taxon>Spermatophyta</taxon>
        <taxon>Magnoliopsida</taxon>
        <taxon>eudicotyledons</taxon>
        <taxon>Gunneridae</taxon>
        <taxon>Pentapetalae</taxon>
        <taxon>rosids</taxon>
        <taxon>fabids</taxon>
        <taxon>Malpighiales</taxon>
        <taxon>Euphorbiaceae</taxon>
        <taxon>Crotonoideae</taxon>
        <taxon>Micrandreae</taxon>
        <taxon>Hevea</taxon>
    </lineage>
</organism>
<name>A0ABQ9LYK1_HEVBR</name>
<feature type="domain" description="Retrotransposon Copia-like N-terminal" evidence="2">
    <location>
        <begin position="24"/>
        <end position="70"/>
    </location>
</feature>
<dbReference type="PANTHER" id="PTHR37610:SF40">
    <property type="entry name" value="OS01G0909600 PROTEIN"/>
    <property type="match status" value="1"/>
</dbReference>
<evidence type="ECO:0000313" key="4">
    <source>
        <dbReference type="Proteomes" id="UP001174677"/>
    </source>
</evidence>
<dbReference type="Proteomes" id="UP001174677">
    <property type="component" value="Chromosome 9"/>
</dbReference>
<accession>A0ABQ9LYK1</accession>
<gene>
    <name evidence="3" type="ORF">P3X46_015566</name>
</gene>
<dbReference type="InterPro" id="IPR029472">
    <property type="entry name" value="Copia-like_N"/>
</dbReference>
<keyword evidence="4" id="KW-1185">Reference proteome</keyword>
<dbReference type="PANTHER" id="PTHR37610">
    <property type="entry name" value="CCHC-TYPE DOMAIN-CONTAINING PROTEIN"/>
    <property type="match status" value="1"/>
</dbReference>
<evidence type="ECO:0000259" key="2">
    <source>
        <dbReference type="Pfam" id="PF14244"/>
    </source>
</evidence>